<gene>
    <name evidence="3" type="ORF">EFL26_16445</name>
</gene>
<keyword evidence="2" id="KW-0472">Membrane</keyword>
<evidence type="ECO:0000256" key="2">
    <source>
        <dbReference type="SAM" id="Phobius"/>
    </source>
</evidence>
<feature type="transmembrane region" description="Helical" evidence="2">
    <location>
        <begin position="24"/>
        <end position="45"/>
    </location>
</feature>
<keyword evidence="4" id="KW-1185">Reference proteome</keyword>
<accession>A0A3N0GLS4</accession>
<dbReference type="EMBL" id="RJSF01000043">
    <property type="protein sequence ID" value="RNM13020.1"/>
    <property type="molecule type" value="Genomic_DNA"/>
</dbReference>
<dbReference type="RefSeq" id="WP_123223996.1">
    <property type="nucleotide sequence ID" value="NZ_RJSF01000043.1"/>
</dbReference>
<feature type="region of interest" description="Disordered" evidence="1">
    <location>
        <begin position="1"/>
        <end position="20"/>
    </location>
</feature>
<reference evidence="3 4" key="1">
    <citation type="submission" date="2018-11" db="EMBL/GenBank/DDBJ databases">
        <authorList>
            <person name="Li F."/>
        </authorList>
    </citation>
    <scope>NUCLEOTIDE SEQUENCE [LARGE SCALE GENOMIC DNA]</scope>
    <source>
        <strain evidence="3 4">Gsoil 818</strain>
    </source>
</reference>
<dbReference type="Proteomes" id="UP000279994">
    <property type="component" value="Unassembled WGS sequence"/>
</dbReference>
<protein>
    <submittedName>
        <fullName evidence="3">Uncharacterized protein</fullName>
    </submittedName>
</protein>
<organism evidence="3 4">
    <name type="scientific">Nocardioides pocheonensis</name>
    <dbReference type="NCBI Taxonomy" id="661485"/>
    <lineage>
        <taxon>Bacteria</taxon>
        <taxon>Bacillati</taxon>
        <taxon>Actinomycetota</taxon>
        <taxon>Actinomycetes</taxon>
        <taxon>Propionibacteriales</taxon>
        <taxon>Nocardioidaceae</taxon>
        <taxon>Nocardioides</taxon>
    </lineage>
</organism>
<keyword evidence="2" id="KW-0812">Transmembrane</keyword>
<evidence type="ECO:0000313" key="4">
    <source>
        <dbReference type="Proteomes" id="UP000279994"/>
    </source>
</evidence>
<proteinExistence type="predicted"/>
<comment type="caution">
    <text evidence="3">The sequence shown here is derived from an EMBL/GenBank/DDBJ whole genome shotgun (WGS) entry which is preliminary data.</text>
</comment>
<feature type="compositionally biased region" description="Polar residues" evidence="1">
    <location>
        <begin position="8"/>
        <end position="18"/>
    </location>
</feature>
<evidence type="ECO:0000256" key="1">
    <source>
        <dbReference type="SAM" id="MobiDB-lite"/>
    </source>
</evidence>
<sequence>MSPRDEVSTTSDLPSTSRGPVERWSMRAGLLLLALVVAAGAVGLLGPRKGETSATGGGRLLEVQFPSITRAGEPAPLHIRVTSADGFDGPIRIALCDDLFDDLDFQNWYPNPSGETGDATGLVYEFDPPDGHVFETSLDARSAPGAFGEIRGCTVSVLEKGAEVVSASFRTWRLP</sequence>
<dbReference type="OrthoDB" id="3785419at2"/>
<name>A0A3N0GLS4_9ACTN</name>
<keyword evidence="2" id="KW-1133">Transmembrane helix</keyword>
<dbReference type="AlphaFoldDB" id="A0A3N0GLS4"/>
<evidence type="ECO:0000313" key="3">
    <source>
        <dbReference type="EMBL" id="RNM13020.1"/>
    </source>
</evidence>